<dbReference type="PROSITE" id="PS51257">
    <property type="entry name" value="PROKAR_LIPOPROTEIN"/>
    <property type="match status" value="1"/>
</dbReference>
<feature type="chain" id="PRO_5016620707" description="Lipoprotein" evidence="1">
    <location>
        <begin position="18"/>
        <end position="135"/>
    </location>
</feature>
<keyword evidence="1" id="KW-0732">Signal</keyword>
<evidence type="ECO:0000313" key="3">
    <source>
        <dbReference type="Proteomes" id="UP000252519"/>
    </source>
</evidence>
<sequence length="135" mass="15611">MKTLMILAASCLATTLAGCPDMNSQIVKIEIEIAKIVAKANLTSMKIVDVTQQGQRHHFVELRMNYTHFYKWDSPFIKQLAPDPLRMDMSTYTRCNIKYYVGEDYLLGCINEHGCVFMRRFKDLTDKEKALLKIK</sequence>
<proteinExistence type="predicted"/>
<dbReference type="EMBL" id="JOJR01000012">
    <property type="protein sequence ID" value="RCN51618.1"/>
    <property type="molecule type" value="Genomic_DNA"/>
</dbReference>
<dbReference type="Pfam" id="PF21556">
    <property type="entry name" value="AceES-2"/>
    <property type="match status" value="1"/>
</dbReference>
<feature type="signal peptide" evidence="1">
    <location>
        <begin position="1"/>
        <end position="17"/>
    </location>
</feature>
<gene>
    <name evidence="2" type="ORF">ANCCAN_02285</name>
</gene>
<dbReference type="AlphaFoldDB" id="A0A368H7B6"/>
<reference evidence="2 3" key="1">
    <citation type="submission" date="2014-10" db="EMBL/GenBank/DDBJ databases">
        <title>Draft genome of the hookworm Ancylostoma caninum.</title>
        <authorList>
            <person name="Mitreva M."/>
        </authorList>
    </citation>
    <scope>NUCLEOTIDE SEQUENCE [LARGE SCALE GENOMIC DNA]</scope>
    <source>
        <strain evidence="2 3">Baltimore</strain>
    </source>
</reference>
<keyword evidence="3" id="KW-1185">Reference proteome</keyword>
<dbReference type="InterPro" id="IPR049084">
    <property type="entry name" value="AceES-2"/>
</dbReference>
<dbReference type="Proteomes" id="UP000252519">
    <property type="component" value="Unassembled WGS sequence"/>
</dbReference>
<dbReference type="Gene3D" id="2.40.50.780">
    <property type="match status" value="1"/>
</dbReference>
<evidence type="ECO:0000256" key="1">
    <source>
        <dbReference type="SAM" id="SignalP"/>
    </source>
</evidence>
<protein>
    <recommendedName>
        <fullName evidence="4">Lipoprotein</fullName>
    </recommendedName>
</protein>
<comment type="caution">
    <text evidence="2">The sequence shown here is derived from an EMBL/GenBank/DDBJ whole genome shotgun (WGS) entry which is preliminary data.</text>
</comment>
<evidence type="ECO:0008006" key="4">
    <source>
        <dbReference type="Google" id="ProtNLM"/>
    </source>
</evidence>
<accession>A0A368H7B6</accession>
<name>A0A368H7B6_ANCCA</name>
<evidence type="ECO:0000313" key="2">
    <source>
        <dbReference type="EMBL" id="RCN51618.1"/>
    </source>
</evidence>
<organism evidence="2 3">
    <name type="scientific">Ancylostoma caninum</name>
    <name type="common">Dog hookworm</name>
    <dbReference type="NCBI Taxonomy" id="29170"/>
    <lineage>
        <taxon>Eukaryota</taxon>
        <taxon>Metazoa</taxon>
        <taxon>Ecdysozoa</taxon>
        <taxon>Nematoda</taxon>
        <taxon>Chromadorea</taxon>
        <taxon>Rhabditida</taxon>
        <taxon>Rhabditina</taxon>
        <taxon>Rhabditomorpha</taxon>
        <taxon>Strongyloidea</taxon>
        <taxon>Ancylostomatidae</taxon>
        <taxon>Ancylostomatinae</taxon>
        <taxon>Ancylostoma</taxon>
    </lineage>
</organism>